<evidence type="ECO:0000313" key="3">
    <source>
        <dbReference type="Proteomes" id="UP000326354"/>
    </source>
</evidence>
<proteinExistence type="predicted"/>
<dbReference type="SUPFAM" id="SSF109709">
    <property type="entry name" value="KorB DNA-binding domain-like"/>
    <property type="match status" value="1"/>
</dbReference>
<accession>A0A5S9F6E1</accession>
<reference evidence="2 3" key="1">
    <citation type="submission" date="2019-08" db="EMBL/GenBank/DDBJ databases">
        <title>Complete genome sequence of Candidatus Uab amorphum.</title>
        <authorList>
            <person name="Shiratori T."/>
            <person name="Suzuki S."/>
            <person name="Kakizawa Y."/>
            <person name="Ishida K."/>
        </authorList>
    </citation>
    <scope>NUCLEOTIDE SEQUENCE [LARGE SCALE GENOMIC DNA]</scope>
    <source>
        <strain evidence="2 3">SRT547</strain>
    </source>
</reference>
<dbReference type="EMBL" id="AP019860">
    <property type="protein sequence ID" value="BBM86172.1"/>
    <property type="molecule type" value="Genomic_DNA"/>
</dbReference>
<dbReference type="Pfam" id="PF17762">
    <property type="entry name" value="HTH_ParB"/>
    <property type="match status" value="1"/>
</dbReference>
<feature type="domain" description="ParB/Spo0J HTH" evidence="1">
    <location>
        <begin position="2"/>
        <end position="77"/>
    </location>
</feature>
<dbReference type="AlphaFoldDB" id="A0A5S9F6E1"/>
<protein>
    <recommendedName>
        <fullName evidence="1">ParB/Spo0J HTH domain-containing protein</fullName>
    </recommendedName>
</protein>
<gene>
    <name evidence="2" type="ORF">UABAM_04558</name>
</gene>
<organism evidence="2 3">
    <name type="scientific">Uabimicrobium amorphum</name>
    <dbReference type="NCBI Taxonomy" id="2596890"/>
    <lineage>
        <taxon>Bacteria</taxon>
        <taxon>Pseudomonadati</taxon>
        <taxon>Planctomycetota</taxon>
        <taxon>Candidatus Uabimicrobiia</taxon>
        <taxon>Candidatus Uabimicrobiales</taxon>
        <taxon>Candidatus Uabimicrobiaceae</taxon>
        <taxon>Candidatus Uabimicrobium</taxon>
    </lineage>
</organism>
<dbReference type="InterPro" id="IPR041468">
    <property type="entry name" value="HTH_ParB/Spo0J"/>
</dbReference>
<sequence length="81" mass="9379">MANLYNENKLTSYSQLAKKLGTSRARVTQMLNLLKLCGEVQKIVVGLGDYWGKRIVTERQLRRLVKMNYKSQIDCINKMTL</sequence>
<evidence type="ECO:0000259" key="1">
    <source>
        <dbReference type="Pfam" id="PF17762"/>
    </source>
</evidence>
<dbReference type="KEGG" id="uam:UABAM_04558"/>
<dbReference type="Gene3D" id="1.10.10.2830">
    <property type="match status" value="1"/>
</dbReference>
<evidence type="ECO:0000313" key="2">
    <source>
        <dbReference type="EMBL" id="BBM86172.1"/>
    </source>
</evidence>
<keyword evidence="3" id="KW-1185">Reference proteome</keyword>
<name>A0A5S9F6E1_UABAM</name>
<dbReference type="Proteomes" id="UP000326354">
    <property type="component" value="Chromosome"/>
</dbReference>